<name>A0A2A9DKL3_9CORY</name>
<evidence type="ECO:0000313" key="1">
    <source>
        <dbReference type="EMBL" id="PFG27248.1"/>
    </source>
</evidence>
<dbReference type="EMBL" id="PDJF01000001">
    <property type="protein sequence ID" value="PFG27248.1"/>
    <property type="molecule type" value="Genomic_DNA"/>
</dbReference>
<sequence>MDNLDPTRIPTILGILQEAWEGQSDLTLAQLWGVLENQGISWGSSDADIAAVLQELVRRHPARVSSHGSDIYSVELNSLREGSYSGSLVVSPEQRTIVVNRDSGTIPVAWKYSGQPLIQRSRPVRITDRDGNVHVLGIAGLITAYSQPTFVLNGLIQRNRGGGSWLIELADGSSVFVGGKLRIAHKGNRSLSVLERTWQVLGTVEIGEPLRIDGEVYADVEAVWPVSFPRVLD</sequence>
<evidence type="ECO:0000313" key="2">
    <source>
        <dbReference type="Proteomes" id="UP000221653"/>
    </source>
</evidence>
<reference evidence="1 2" key="1">
    <citation type="submission" date="2017-10" db="EMBL/GenBank/DDBJ databases">
        <title>Sequencing the genomes of 1000 actinobacteria strains.</title>
        <authorList>
            <person name="Klenk H.-P."/>
        </authorList>
    </citation>
    <scope>NUCLEOTIDE SEQUENCE [LARGE SCALE GENOMIC DNA]</scope>
    <source>
        <strain evidence="1 2">DSM 20688</strain>
    </source>
</reference>
<accession>A0A2A9DKL3</accession>
<keyword evidence="2" id="KW-1185">Reference proteome</keyword>
<protein>
    <submittedName>
        <fullName evidence="1">Uncharacterized protein</fullName>
    </submittedName>
</protein>
<dbReference type="OrthoDB" id="4415055at2"/>
<dbReference type="RefSeq" id="WP_048379945.1">
    <property type="nucleotide sequence ID" value="NZ_LDYE01000006.1"/>
</dbReference>
<comment type="caution">
    <text evidence="1">The sequence shown here is derived from an EMBL/GenBank/DDBJ whole genome shotgun (WGS) entry which is preliminary data.</text>
</comment>
<dbReference type="STRING" id="1724.GCA_001044175_01576"/>
<dbReference type="Proteomes" id="UP000221653">
    <property type="component" value="Unassembled WGS sequence"/>
</dbReference>
<proteinExistence type="predicted"/>
<gene>
    <name evidence="1" type="ORF">ATK06_0299</name>
</gene>
<organism evidence="1 2">
    <name type="scientific">Corynebacterium renale</name>
    <dbReference type="NCBI Taxonomy" id="1724"/>
    <lineage>
        <taxon>Bacteria</taxon>
        <taxon>Bacillati</taxon>
        <taxon>Actinomycetota</taxon>
        <taxon>Actinomycetes</taxon>
        <taxon>Mycobacteriales</taxon>
        <taxon>Corynebacteriaceae</taxon>
        <taxon>Corynebacterium</taxon>
    </lineage>
</organism>
<dbReference type="AlphaFoldDB" id="A0A2A9DKL3"/>